<sequence length="69" mass="7993">MGKKEYVAPKIEIIKCSSDEAFLAASMPRIPIIEDPDDPDNPIYADPDEDVFSKRHDIWDNDWLDDEKK</sequence>
<comment type="caution">
    <text evidence="1">The sequence shown here is derived from an EMBL/GenBank/DDBJ whole genome shotgun (WGS) entry which is preliminary data.</text>
</comment>
<gene>
    <name evidence="1" type="ORF">E5358_01295</name>
</gene>
<keyword evidence="2" id="KW-1185">Reference proteome</keyword>
<evidence type="ECO:0000313" key="1">
    <source>
        <dbReference type="EMBL" id="TGX83843.1"/>
    </source>
</evidence>
<name>A0AC61QTP7_9BACT</name>
<evidence type="ECO:0000313" key="2">
    <source>
        <dbReference type="Proteomes" id="UP000308886"/>
    </source>
</evidence>
<dbReference type="Proteomes" id="UP000308886">
    <property type="component" value="Unassembled WGS sequence"/>
</dbReference>
<organism evidence="1 2">
    <name type="scientific">Palleniella muris</name>
    <dbReference type="NCBI Taxonomy" id="3038145"/>
    <lineage>
        <taxon>Bacteria</taxon>
        <taxon>Pseudomonadati</taxon>
        <taxon>Bacteroidota</taxon>
        <taxon>Bacteroidia</taxon>
        <taxon>Bacteroidales</taxon>
        <taxon>Prevotellaceae</taxon>
        <taxon>Palleniella</taxon>
    </lineage>
</organism>
<dbReference type="EMBL" id="SRZC01000002">
    <property type="protein sequence ID" value="TGX83843.1"/>
    <property type="molecule type" value="Genomic_DNA"/>
</dbReference>
<accession>A0AC61QTP7</accession>
<reference evidence="1" key="1">
    <citation type="submission" date="2019-04" db="EMBL/GenBank/DDBJ databases">
        <title>Microbes associate with the intestines of laboratory mice.</title>
        <authorList>
            <person name="Navarre W."/>
            <person name="Wong E."/>
            <person name="Huang K."/>
            <person name="Tropini C."/>
            <person name="Ng K."/>
            <person name="Yu B."/>
        </authorList>
    </citation>
    <scope>NUCLEOTIDE SEQUENCE</scope>
    <source>
        <strain evidence="1">NM73_A23</strain>
    </source>
</reference>
<proteinExistence type="predicted"/>
<protein>
    <submittedName>
        <fullName evidence="1">Uncharacterized protein</fullName>
    </submittedName>
</protein>